<organism evidence="2 3">
    <name type="scientific">Pseudozyma flocculosa PF-1</name>
    <dbReference type="NCBI Taxonomy" id="1277687"/>
    <lineage>
        <taxon>Eukaryota</taxon>
        <taxon>Fungi</taxon>
        <taxon>Dikarya</taxon>
        <taxon>Basidiomycota</taxon>
        <taxon>Ustilaginomycotina</taxon>
        <taxon>Ustilaginomycetes</taxon>
        <taxon>Ustilaginales</taxon>
        <taxon>Ustilaginaceae</taxon>
        <taxon>Pseudozyma</taxon>
    </lineage>
</organism>
<feature type="region of interest" description="Disordered" evidence="1">
    <location>
        <begin position="1008"/>
        <end position="1027"/>
    </location>
</feature>
<protein>
    <recommendedName>
        <fullName evidence="4">START domain-containing protein</fullName>
    </recommendedName>
</protein>
<feature type="compositionally biased region" description="Low complexity" evidence="1">
    <location>
        <begin position="1237"/>
        <end position="1250"/>
    </location>
</feature>
<feature type="region of interest" description="Disordered" evidence="1">
    <location>
        <begin position="1078"/>
        <end position="1121"/>
    </location>
</feature>
<feature type="compositionally biased region" description="Basic residues" evidence="1">
    <location>
        <begin position="1138"/>
        <end position="1148"/>
    </location>
</feature>
<dbReference type="HOGENOM" id="CLU_005769_0_0_1"/>
<feature type="region of interest" description="Disordered" evidence="1">
    <location>
        <begin position="1"/>
        <end position="34"/>
    </location>
</feature>
<dbReference type="eggNOG" id="ENOG502SBA0">
    <property type="taxonomic scope" value="Eukaryota"/>
</dbReference>
<feature type="region of interest" description="Disordered" evidence="1">
    <location>
        <begin position="1138"/>
        <end position="1161"/>
    </location>
</feature>
<dbReference type="InterPro" id="IPR023393">
    <property type="entry name" value="START-like_dom_sf"/>
</dbReference>
<name>A0A061H3H6_9BASI</name>
<accession>A0A061H3H6</accession>
<feature type="region of interest" description="Disordered" evidence="1">
    <location>
        <begin position="1214"/>
        <end position="1450"/>
    </location>
</feature>
<evidence type="ECO:0000313" key="2">
    <source>
        <dbReference type="EMBL" id="EPQ26435.1"/>
    </source>
</evidence>
<feature type="compositionally biased region" description="Basic and acidic residues" evidence="1">
    <location>
        <begin position="864"/>
        <end position="879"/>
    </location>
</feature>
<dbReference type="Proteomes" id="UP000053664">
    <property type="component" value="Unassembled WGS sequence"/>
</dbReference>
<dbReference type="SUPFAM" id="SSF55961">
    <property type="entry name" value="Bet v1-like"/>
    <property type="match status" value="1"/>
</dbReference>
<feature type="region of interest" description="Disordered" evidence="1">
    <location>
        <begin position="476"/>
        <end position="496"/>
    </location>
</feature>
<gene>
    <name evidence="2" type="ORF">PFL1_06083</name>
</gene>
<dbReference type="EMBL" id="KE361645">
    <property type="protein sequence ID" value="EPQ26435.1"/>
    <property type="molecule type" value="Genomic_DNA"/>
</dbReference>
<evidence type="ECO:0008006" key="4">
    <source>
        <dbReference type="Google" id="ProtNLM"/>
    </source>
</evidence>
<proteinExistence type="predicted"/>
<feature type="region of interest" description="Disordered" evidence="1">
    <location>
        <begin position="901"/>
        <end position="930"/>
    </location>
</feature>
<reference evidence="2 3" key="1">
    <citation type="journal article" date="2013" name="Plant Cell">
        <title>The transition from a phytopathogenic smut ancestor to an anamorphic biocontrol agent deciphered by comparative whole-genome analysis.</title>
        <authorList>
            <person name="Lefebvre F."/>
            <person name="Joly D.L."/>
            <person name="Labbe C."/>
            <person name="Teichmann B."/>
            <person name="Linning R."/>
            <person name="Belzile F."/>
            <person name="Bakkeren G."/>
            <person name="Belanger R.R."/>
        </authorList>
    </citation>
    <scope>NUCLEOTIDE SEQUENCE [LARGE SCALE GENOMIC DNA]</scope>
    <source>
        <strain evidence="2 3">PF-1</strain>
    </source>
</reference>
<feature type="compositionally biased region" description="Polar residues" evidence="1">
    <location>
        <begin position="1107"/>
        <end position="1118"/>
    </location>
</feature>
<feature type="compositionally biased region" description="Pro residues" evidence="1">
    <location>
        <begin position="561"/>
        <end position="572"/>
    </location>
</feature>
<dbReference type="PANTHER" id="PTHR19308">
    <property type="entry name" value="PHOSPHATIDYLCHOLINE TRANSFER PROTEIN"/>
    <property type="match status" value="1"/>
</dbReference>
<feature type="compositionally biased region" description="Low complexity" evidence="1">
    <location>
        <begin position="1081"/>
        <end position="1106"/>
    </location>
</feature>
<dbReference type="KEGG" id="pfp:PFL1_06083"/>
<evidence type="ECO:0000256" key="1">
    <source>
        <dbReference type="SAM" id="MobiDB-lite"/>
    </source>
</evidence>
<dbReference type="InterPro" id="IPR051213">
    <property type="entry name" value="START_lipid_transfer"/>
</dbReference>
<sequence>MPSLAQQSRSKAAADSTTPTTAGPPSDPSQLTAESLRVLHRFLSFADPDSADQLPLQRDADDDPSADHFARHAAREVAIADWTVLYSSAPPSTSAATSNGSASTQQPFVPTLTVRAHPDPNRNLYSVQSTIPGVSARQFWSLMATAENRRLWDSTVEEGSVHRWLAQELDSRSDGTRAGPDDSDDGEAARPRDIAEATAARVELFRFGSIFMVAKARDMVLLSVDARLPPADGAPPSAEAPLRLVSTSCCTVDPSLPPRKGYTRFPLQVGGFMVEDLGDDGLSDLPDDPSVEQRMRHAAPPNGRQLRALGRRRPSASSASSGPAKAGHAAEGSTAPGFHRRRDPRGSAVLITQVSDLGEMAAWVPASVVKMVASTLVPRSIASIGKVAKTMQVHRALYDAAAEESHGGSSSTSLPSWTSRDKLAGGGEWYARRRLPAMIGTGCLCRPMTIEVGPGKTAAPAAPAAAASQKTVAETAQAAVEAADSSPGPEPEPQSALGLDLSAQAVCASPVPPPEPIAKEGILRPPPIVAELATPPPRVSSLPGTPSGTATAGALPTSPLRSPPAPTSPSKPKPGLSIDLLGLNPLPFRPSDAISPYIPGRSPGMSSGMSPGMYSDSDAGLDDMMSSISALSTPGRLGAKSGRRFDPAFSISPSDGGTETVPGSVAASELEEFGMGDYLSKGRRARDLNLNLQLSRQLYGLNNEQLSRSALILTPSSPGREEDEPIEELQADETFVPSEGGPSVSGGGGFGGGYGHIHSTPRREAGEPLPFVGSFSPSGSYRERALSLSPAARRANLLSQELLAAETRSAADQQGAKELDRRLRRMSRALVAEVEKRNRRQRSGSGHCSSSSESHPAGYATSKPRREASGESQRTEPKEDVIDLLAEALSQSLPMAHILEETGRADGTDEGLDRAANKGKSRGRDARRQQERVVLETARSVSAMLLAGSDAFAMALAPAARESLALGFDGLSTASEASEPRTPGLEDERSPTSSIVEAKSSVKAKRFPIGLGSRPGEPSSASYASGALPLRTRKPSVNSTARSISVSNAFAQPEIVTTVTHAVSRSYIFGTASVISSNGRGSDLASDAAAGTSTSSLTPPSGHSTGASTNTMATSRSGVSEERLAVEKLKALKAKHLPTRRSVHHQRVASRPGGSIVHRKSNSGLRPGAYAMMSGLIGFAWPGRGAVAAAADADANTSSAAAAPSVAEGVPARGAAAKLGHSQPQAVPGKPPTAVRASILSTSAASSHSSVPGRPRIPAKGSVGRLKSRQNYRLDLNSKLHPFPGSDSLGRAHGRKLPPIHASDEQARRAQQIMARSSRCGVQDEEDEEEEEEGADEGWVEEDDECAAAAAAAAGSAAAAVGRDPAKKVPAPSGPAGGQGGRPCPTIGARMARRLLAQRGCDRHVRRQSQPNSGSDKRHGRGRLRSGEPGRPAGLQPARNSPYHGRPACLPWYQRCPRRL</sequence>
<evidence type="ECO:0000313" key="3">
    <source>
        <dbReference type="Proteomes" id="UP000053664"/>
    </source>
</evidence>
<feature type="compositionally biased region" description="Pro residues" evidence="1">
    <location>
        <begin position="528"/>
        <end position="538"/>
    </location>
</feature>
<feature type="region of interest" description="Disordered" evidence="1">
    <location>
        <begin position="167"/>
        <end position="190"/>
    </location>
</feature>
<feature type="compositionally biased region" description="Low complexity" evidence="1">
    <location>
        <begin position="1347"/>
        <end position="1360"/>
    </location>
</feature>
<feature type="region of interest" description="Disordered" evidence="1">
    <location>
        <begin position="974"/>
        <end position="994"/>
    </location>
</feature>
<dbReference type="Gene3D" id="3.30.530.20">
    <property type="match status" value="1"/>
</dbReference>
<dbReference type="PANTHER" id="PTHR19308:SF14">
    <property type="entry name" value="START DOMAIN-CONTAINING PROTEIN"/>
    <property type="match status" value="1"/>
</dbReference>
<feature type="compositionally biased region" description="Low complexity" evidence="1">
    <location>
        <begin position="315"/>
        <end position="324"/>
    </location>
</feature>
<dbReference type="GeneID" id="19320163"/>
<dbReference type="OrthoDB" id="333905at2759"/>
<feature type="compositionally biased region" description="Acidic residues" evidence="1">
    <location>
        <begin position="278"/>
        <end position="290"/>
    </location>
</feature>
<feature type="compositionally biased region" description="Polar residues" evidence="1">
    <location>
        <begin position="1"/>
        <end position="33"/>
    </location>
</feature>
<feature type="compositionally biased region" description="Low complexity" evidence="1">
    <location>
        <begin position="843"/>
        <end position="855"/>
    </location>
</feature>
<feature type="region of interest" description="Disordered" evidence="1">
    <location>
        <begin position="278"/>
        <end position="344"/>
    </location>
</feature>
<feature type="compositionally biased region" description="Acidic residues" evidence="1">
    <location>
        <begin position="1323"/>
        <end position="1346"/>
    </location>
</feature>
<dbReference type="RefSeq" id="XP_007881812.1">
    <property type="nucleotide sequence ID" value="XM_007883621.1"/>
</dbReference>
<feature type="region of interest" description="Disordered" evidence="1">
    <location>
        <begin position="832"/>
        <end position="879"/>
    </location>
</feature>
<feature type="region of interest" description="Disordered" evidence="1">
    <location>
        <begin position="747"/>
        <end position="768"/>
    </location>
</feature>
<feature type="region of interest" description="Disordered" evidence="1">
    <location>
        <begin position="528"/>
        <end position="580"/>
    </location>
</feature>